<evidence type="ECO:0000313" key="3">
    <source>
        <dbReference type="Proteomes" id="UP000034793"/>
    </source>
</evidence>
<dbReference type="InterPro" id="IPR049100">
    <property type="entry name" value="TAGT"/>
</dbReference>
<evidence type="ECO:0000313" key="2">
    <source>
        <dbReference type="EMBL" id="KKR27920.1"/>
    </source>
</evidence>
<reference evidence="2 3" key="1">
    <citation type="journal article" date="2015" name="Nature">
        <title>rRNA introns, odd ribosomes, and small enigmatic genomes across a large radiation of phyla.</title>
        <authorList>
            <person name="Brown C.T."/>
            <person name="Hug L.A."/>
            <person name="Thomas B.C."/>
            <person name="Sharon I."/>
            <person name="Castelle C.J."/>
            <person name="Singh A."/>
            <person name="Wilkins M.J."/>
            <person name="Williams K.H."/>
            <person name="Banfield J.F."/>
        </authorList>
    </citation>
    <scope>NUCLEOTIDE SEQUENCE [LARGE SCALE GENOMIC DNA]</scope>
</reference>
<dbReference type="Proteomes" id="UP000034793">
    <property type="component" value="Unassembled WGS sequence"/>
</dbReference>
<feature type="domain" description="TET-Associated Glycosyltransferase" evidence="1">
    <location>
        <begin position="1"/>
        <end position="86"/>
    </location>
</feature>
<dbReference type="EMBL" id="LBXL01000062">
    <property type="protein sequence ID" value="KKR27920.1"/>
    <property type="molecule type" value="Genomic_DNA"/>
</dbReference>
<protein>
    <recommendedName>
        <fullName evidence="1">TET-Associated Glycosyltransferase domain-containing protein</fullName>
    </recommendedName>
</protein>
<gene>
    <name evidence="2" type="ORF">UT61_C0062G0020</name>
</gene>
<dbReference type="Pfam" id="PF20691">
    <property type="entry name" value="TAGT"/>
    <property type="match status" value="1"/>
</dbReference>
<name>A0A0G0RZQ7_9BACT</name>
<dbReference type="AlphaFoldDB" id="A0A0G0RZQ7"/>
<proteinExistence type="predicted"/>
<sequence length="157" mass="18097">MKICVLSYKRADEVITGRYLPAATIVVPESQEVEYRQYNKNPIVACPDAEDGNISKKRNWTIKHFKDKEDIVLMDDDIRQIGYNEDGTGSFRISPKRFEEFCLIAFNMCRELGTILWGLNQNFDPLNYKSYSPFSLTSCVLGPVMGICKENDFLFDE</sequence>
<feature type="non-terminal residue" evidence="2">
    <location>
        <position position="157"/>
    </location>
</feature>
<evidence type="ECO:0000259" key="1">
    <source>
        <dbReference type="Pfam" id="PF20691"/>
    </source>
</evidence>
<organism evidence="2 3">
    <name type="scientific">Candidatus Woesebacteria bacterium GW2011_GWA1_39_8</name>
    <dbReference type="NCBI Taxonomy" id="1618552"/>
    <lineage>
        <taxon>Bacteria</taxon>
        <taxon>Candidatus Woeseibacteriota</taxon>
    </lineage>
</organism>
<comment type="caution">
    <text evidence="2">The sequence shown here is derived from an EMBL/GenBank/DDBJ whole genome shotgun (WGS) entry which is preliminary data.</text>
</comment>
<accession>A0A0G0RZQ7</accession>